<protein>
    <submittedName>
        <fullName evidence="4">UDP-2,4-diacetamido-2,4, 6-trideoxy-beta-L-altropyranose hydrolase</fullName>
    </submittedName>
</protein>
<dbReference type="SUPFAM" id="SSF53756">
    <property type="entry name" value="UDP-Glycosyltransferase/glycogen phosphorylase"/>
    <property type="match status" value="1"/>
</dbReference>
<dbReference type="InterPro" id="IPR020023">
    <property type="entry name" value="PseG"/>
</dbReference>
<dbReference type="EMBL" id="CP025938">
    <property type="protein sequence ID" value="AUS05213.1"/>
    <property type="molecule type" value="Genomic_DNA"/>
</dbReference>
<feature type="active site" description="Proton acceptor" evidence="1">
    <location>
        <position position="31"/>
    </location>
</feature>
<dbReference type="Gene3D" id="3.40.50.2000">
    <property type="entry name" value="Glycogen Phosphorylase B"/>
    <property type="match status" value="1"/>
</dbReference>
<dbReference type="GO" id="GO:0016747">
    <property type="term" value="F:acyltransferase activity, transferring groups other than amino-acyl groups"/>
    <property type="evidence" value="ECO:0007669"/>
    <property type="project" value="InterPro"/>
</dbReference>
<accession>A0A2I7SH37</accession>
<dbReference type="KEGG" id="taj:C1A40_06895"/>
<dbReference type="PROSITE" id="PS51186">
    <property type="entry name" value="GNAT"/>
    <property type="match status" value="1"/>
</dbReference>
<feature type="domain" description="N-acetyltransferase" evidence="3">
    <location>
        <begin position="350"/>
        <end position="500"/>
    </location>
</feature>
<dbReference type="AlphaFoldDB" id="A0A2I7SH37"/>
<reference evidence="5" key="1">
    <citation type="submission" date="2018-01" db="EMBL/GenBank/DDBJ databases">
        <title>Complete genome of Tamlana sp. UJ94.</title>
        <authorList>
            <person name="Jung J."/>
            <person name="Chung D."/>
            <person name="Bae S.S."/>
            <person name="Baek K."/>
        </authorList>
    </citation>
    <scope>NUCLEOTIDE SEQUENCE [LARGE SCALE GENOMIC DNA]</scope>
    <source>
        <strain evidence="5">UJ94</strain>
    </source>
</reference>
<dbReference type="PANTHER" id="PTHR43415:SF3">
    <property type="entry name" value="GNAT-FAMILY ACETYLTRANSFERASE"/>
    <property type="match status" value="1"/>
</dbReference>
<dbReference type="InterPro" id="IPR016181">
    <property type="entry name" value="Acyl_CoA_acyltransferase"/>
</dbReference>
<dbReference type="Gene3D" id="3.40.50.11190">
    <property type="match status" value="1"/>
</dbReference>
<dbReference type="GO" id="GO:0016787">
    <property type="term" value="F:hydrolase activity"/>
    <property type="evidence" value="ECO:0007669"/>
    <property type="project" value="UniProtKB-KW"/>
</dbReference>
<evidence type="ECO:0000256" key="1">
    <source>
        <dbReference type="PIRSR" id="PIRSR620023-1"/>
    </source>
</evidence>
<dbReference type="Pfam" id="PF13302">
    <property type="entry name" value="Acetyltransf_3"/>
    <property type="match status" value="1"/>
</dbReference>
<dbReference type="Proteomes" id="UP000236592">
    <property type="component" value="Chromosome"/>
</dbReference>
<dbReference type="NCBIfam" id="TIGR03590">
    <property type="entry name" value="PseG"/>
    <property type="match status" value="1"/>
</dbReference>
<dbReference type="SUPFAM" id="SSF55729">
    <property type="entry name" value="Acyl-CoA N-acyltransferases (Nat)"/>
    <property type="match status" value="1"/>
</dbReference>
<evidence type="ECO:0000313" key="4">
    <source>
        <dbReference type="EMBL" id="AUS05213.1"/>
    </source>
</evidence>
<feature type="binding site" evidence="2">
    <location>
        <position position="265"/>
    </location>
    <ligand>
        <name>substrate</name>
    </ligand>
</feature>
<feature type="binding site" evidence="2">
    <location>
        <position position="162"/>
    </location>
    <ligand>
        <name>substrate</name>
    </ligand>
</feature>
<keyword evidence="5" id="KW-1185">Reference proteome</keyword>
<dbReference type="PANTHER" id="PTHR43415">
    <property type="entry name" value="SPERMIDINE N(1)-ACETYLTRANSFERASE"/>
    <property type="match status" value="1"/>
</dbReference>
<evidence type="ECO:0000313" key="5">
    <source>
        <dbReference type="Proteomes" id="UP000236592"/>
    </source>
</evidence>
<organism evidence="4 5">
    <name type="scientific">Pseudotamlana carrageenivorans</name>
    <dbReference type="NCBI Taxonomy" id="2069432"/>
    <lineage>
        <taxon>Bacteria</taxon>
        <taxon>Pseudomonadati</taxon>
        <taxon>Bacteroidota</taxon>
        <taxon>Flavobacteriia</taxon>
        <taxon>Flavobacteriales</taxon>
        <taxon>Flavobacteriaceae</taxon>
        <taxon>Pseudotamlana</taxon>
    </lineage>
</organism>
<evidence type="ECO:0000259" key="3">
    <source>
        <dbReference type="PROSITE" id="PS51186"/>
    </source>
</evidence>
<gene>
    <name evidence="4" type="primary">pseG</name>
    <name evidence="4" type="ORF">C1A40_06895</name>
</gene>
<keyword evidence="4" id="KW-0378">Hydrolase</keyword>
<sequence>MSFRIQAIELKVMAKKIIFRADGNSTNGLGHLYRLFSLVEIVKDSYEFVFLTHESSTNDVIPKAYPTVIIPKAIGVEEEPEWIAANLFPETHIIIADGYQFTTSYQKEIKAKGYRLVYVDDLVKDHMYADLVVNHSPYIREKHYTKEPYTKLALGTQYALLRPLFLDEATKNKTITTIDTAFVCFGGADPYNLTIKAVKGLLQISNFKTTHVVLGGAYKHEDIFALEAKHSDKLKTYKNLSEEQLIKVMQQCNFAIAPASTILYELSCVKMPILSGYYVGNQKYIYKGLSEKRTIFEGKDFRNYSVNEFEQKVKLIIESNSIQTYIDHQKSLFDGNSKVRLLGLINGLTISFRKAIEEDVLQVFNWSNDVLVRKNSYNSEPIKLENHKKWFHKKIRDENTLFLIALINNEPAGIVRFEIDDSYATVGILVSKSYRGQKLAGEFLKASAKKYFEIYSVPILAYIKKDNKASVKAFESARYTYFKDEIISGCVSFVYKLEKEDG</sequence>
<name>A0A2I7SH37_9FLAO</name>
<proteinExistence type="predicted"/>
<dbReference type="InterPro" id="IPR000182">
    <property type="entry name" value="GNAT_dom"/>
</dbReference>
<dbReference type="Gene3D" id="3.40.630.30">
    <property type="match status" value="1"/>
</dbReference>
<evidence type="ECO:0000256" key="2">
    <source>
        <dbReference type="PIRSR" id="PIRSR620023-2"/>
    </source>
</evidence>